<dbReference type="Pfam" id="PF00990">
    <property type="entry name" value="GGDEF"/>
    <property type="match status" value="1"/>
</dbReference>
<dbReference type="Proteomes" id="UP001074726">
    <property type="component" value="Unassembled WGS sequence"/>
</dbReference>
<dbReference type="CDD" id="cd01949">
    <property type="entry name" value="GGDEF"/>
    <property type="match status" value="1"/>
</dbReference>
<dbReference type="InterPro" id="IPR029787">
    <property type="entry name" value="Nucleotide_cyclase"/>
</dbReference>
<evidence type="ECO:0000313" key="2">
    <source>
        <dbReference type="EMBL" id="MCY4725735.1"/>
    </source>
</evidence>
<dbReference type="InterPro" id="IPR000160">
    <property type="entry name" value="GGDEF_dom"/>
</dbReference>
<dbReference type="PANTHER" id="PTHR45138">
    <property type="entry name" value="REGULATORY COMPONENTS OF SENSORY TRANSDUCTION SYSTEM"/>
    <property type="match status" value="1"/>
</dbReference>
<proteinExistence type="predicted"/>
<dbReference type="InterPro" id="IPR043128">
    <property type="entry name" value="Rev_trsase/Diguanyl_cyclase"/>
</dbReference>
<dbReference type="SMART" id="SM00267">
    <property type="entry name" value="GGDEF"/>
    <property type="match status" value="1"/>
</dbReference>
<organism evidence="2 3">
    <name type="scientific">Nocardioides pini</name>
    <dbReference type="NCBI Taxonomy" id="2975053"/>
    <lineage>
        <taxon>Bacteria</taxon>
        <taxon>Bacillati</taxon>
        <taxon>Actinomycetota</taxon>
        <taxon>Actinomycetes</taxon>
        <taxon>Propionibacteriales</taxon>
        <taxon>Nocardioidaceae</taxon>
        <taxon>Nocardioides</taxon>
    </lineage>
</organism>
<dbReference type="RefSeq" id="WP_268110520.1">
    <property type="nucleotide sequence ID" value="NZ_JAPPUX010000001.1"/>
</dbReference>
<dbReference type="EMBL" id="JAPPUX010000001">
    <property type="protein sequence ID" value="MCY4725735.1"/>
    <property type="molecule type" value="Genomic_DNA"/>
</dbReference>
<name>A0ABT4C9U6_9ACTN</name>
<sequence length="326" mass="35352">MPAQSPALALAPALATMTSFEDASRLVLDYLQAQVPMGMWTVSRVIEGRQVYLEVTPDNAFGLDVGDGPAWEESLCHEMWDNDGPSVAPDISRVPAYSSNRAARELSVASYVGIPVYNHDDTLFGTICGLDSQARPDSFTEIGPQLELLGQLLSVVRNLDGRAVALARRLELTLQESETDHLTGLRNRRSWQRACQTEETRHHRLGDHASIVVLDLDGLKLVNDRDGHAAGDAMLRRAAEVLRGSSRQTDVVARLGGDEFAVLCPQTTASQVALYADRIRAELAAAGLSASIGTATLERAGTMTRTEAAADVAMYADKRRRRAGRA</sequence>
<dbReference type="SUPFAM" id="SSF55073">
    <property type="entry name" value="Nucleotide cyclase"/>
    <property type="match status" value="1"/>
</dbReference>
<evidence type="ECO:0000313" key="3">
    <source>
        <dbReference type="Proteomes" id="UP001074726"/>
    </source>
</evidence>
<dbReference type="PROSITE" id="PS50887">
    <property type="entry name" value="GGDEF"/>
    <property type="match status" value="1"/>
</dbReference>
<dbReference type="InterPro" id="IPR050469">
    <property type="entry name" value="Diguanylate_Cyclase"/>
</dbReference>
<dbReference type="SUPFAM" id="SSF55781">
    <property type="entry name" value="GAF domain-like"/>
    <property type="match status" value="1"/>
</dbReference>
<keyword evidence="3" id="KW-1185">Reference proteome</keyword>
<dbReference type="NCBIfam" id="TIGR00254">
    <property type="entry name" value="GGDEF"/>
    <property type="match status" value="1"/>
</dbReference>
<dbReference type="PANTHER" id="PTHR45138:SF9">
    <property type="entry name" value="DIGUANYLATE CYCLASE DGCM-RELATED"/>
    <property type="match status" value="1"/>
</dbReference>
<accession>A0ABT4C9U6</accession>
<dbReference type="InterPro" id="IPR029016">
    <property type="entry name" value="GAF-like_dom_sf"/>
</dbReference>
<evidence type="ECO:0000259" key="1">
    <source>
        <dbReference type="PROSITE" id="PS50887"/>
    </source>
</evidence>
<feature type="domain" description="GGDEF" evidence="1">
    <location>
        <begin position="207"/>
        <end position="326"/>
    </location>
</feature>
<gene>
    <name evidence="2" type="ORF">NYO98_05540</name>
</gene>
<dbReference type="Gene3D" id="3.30.450.40">
    <property type="match status" value="1"/>
</dbReference>
<protein>
    <submittedName>
        <fullName evidence="2">Sensor domain-containing diguanylate cyclase</fullName>
    </submittedName>
</protein>
<dbReference type="Gene3D" id="3.30.70.270">
    <property type="match status" value="1"/>
</dbReference>
<reference evidence="2" key="1">
    <citation type="submission" date="2022-08" db="EMBL/GenBank/DDBJ databases">
        <title>Genome sequencing of Nocardioides sp. STR2.</title>
        <authorList>
            <person name="So Y."/>
        </authorList>
    </citation>
    <scope>NUCLEOTIDE SEQUENCE</scope>
    <source>
        <strain evidence="2">STR2</strain>
    </source>
</reference>
<comment type="caution">
    <text evidence="2">The sequence shown here is derived from an EMBL/GenBank/DDBJ whole genome shotgun (WGS) entry which is preliminary data.</text>
</comment>